<dbReference type="InterPro" id="IPR012340">
    <property type="entry name" value="NA-bd_OB-fold"/>
</dbReference>
<dbReference type="InterPro" id="IPR011545">
    <property type="entry name" value="DEAD/DEAH_box_helicase_dom"/>
</dbReference>
<keyword evidence="4 15" id="KW-0227">DNA damage</keyword>
<keyword evidence="9 15" id="KW-0233">DNA recombination</keyword>
<evidence type="ECO:0000259" key="17">
    <source>
        <dbReference type="PROSITE" id="PS51192"/>
    </source>
</evidence>
<evidence type="ECO:0000256" key="2">
    <source>
        <dbReference type="ARBA" id="ARBA00017846"/>
    </source>
</evidence>
<comment type="catalytic activity">
    <reaction evidence="14 15">
        <text>ATP + H2O = ADP + phosphate + H(+)</text>
        <dbReference type="Rhea" id="RHEA:13065"/>
        <dbReference type="ChEBI" id="CHEBI:15377"/>
        <dbReference type="ChEBI" id="CHEBI:15378"/>
        <dbReference type="ChEBI" id="CHEBI:30616"/>
        <dbReference type="ChEBI" id="CHEBI:43474"/>
        <dbReference type="ChEBI" id="CHEBI:456216"/>
        <dbReference type="EC" id="5.6.2.4"/>
    </reaction>
</comment>
<dbReference type="GO" id="GO:0043138">
    <property type="term" value="F:3'-5' DNA helicase activity"/>
    <property type="evidence" value="ECO:0007669"/>
    <property type="project" value="UniProtKB-EC"/>
</dbReference>
<dbReference type="RefSeq" id="WP_011826299.1">
    <property type="nucleotide sequence ID" value="NC_008820.1"/>
</dbReference>
<dbReference type="PANTHER" id="PTHR47964:SF1">
    <property type="entry name" value="ATP-DEPENDENT DNA HELICASE HOMOLOG RECG, CHLOROPLASTIC"/>
    <property type="match status" value="1"/>
</dbReference>
<dbReference type="InterPro" id="IPR047112">
    <property type="entry name" value="RecG/Mfd"/>
</dbReference>
<dbReference type="InterPro" id="IPR027417">
    <property type="entry name" value="P-loop_NTPase"/>
</dbReference>
<dbReference type="Gene3D" id="3.40.50.300">
    <property type="entry name" value="P-loop containing nucleotide triphosphate hydrolases"/>
    <property type="match status" value="2"/>
</dbReference>
<organism evidence="19 20">
    <name type="scientific">Prochlorococcus marinus (strain MIT 9303)</name>
    <dbReference type="NCBI Taxonomy" id="59922"/>
    <lineage>
        <taxon>Bacteria</taxon>
        <taxon>Bacillati</taxon>
        <taxon>Cyanobacteriota</taxon>
        <taxon>Cyanophyceae</taxon>
        <taxon>Synechococcales</taxon>
        <taxon>Prochlorococcaceae</taxon>
        <taxon>Prochlorococcus</taxon>
    </lineage>
</organism>
<keyword evidence="8" id="KW-0238">DNA-binding</keyword>
<evidence type="ECO:0000256" key="13">
    <source>
        <dbReference type="ARBA" id="ARBA00034808"/>
    </source>
</evidence>
<proteinExistence type="inferred from homology"/>
<reference evidence="19 20" key="1">
    <citation type="journal article" date="2007" name="PLoS Genet.">
        <title>Patterns and implications of gene gain and loss in the evolution of Prochlorococcus.</title>
        <authorList>
            <person name="Kettler G.C."/>
            <person name="Martiny A.C."/>
            <person name="Huang K."/>
            <person name="Zucker J."/>
            <person name="Coleman M.L."/>
            <person name="Rodrigue S."/>
            <person name="Chen F."/>
            <person name="Lapidus A."/>
            <person name="Ferriera S."/>
            <person name="Johnson J."/>
            <person name="Steglich C."/>
            <person name="Church G.M."/>
            <person name="Richardson P."/>
            <person name="Chisholm S.W."/>
        </authorList>
    </citation>
    <scope>NUCLEOTIDE SEQUENCE [LARGE SCALE GENOMIC DNA]</scope>
    <source>
        <strain evidence="19 20">MIT 9303</strain>
    </source>
</reference>
<evidence type="ECO:0000256" key="6">
    <source>
        <dbReference type="ARBA" id="ARBA00022806"/>
    </source>
</evidence>
<keyword evidence="11" id="KW-0413">Isomerase</keyword>
<feature type="domain" description="Helicase ATP-binding" evidence="17">
    <location>
        <begin position="435"/>
        <end position="596"/>
    </location>
</feature>
<dbReference type="Pfam" id="PF19833">
    <property type="entry name" value="RecG_dom3_C"/>
    <property type="match status" value="1"/>
</dbReference>
<comment type="function">
    <text evidence="15">Plays a critical role in recombination and DNA repair. Helps process Holliday junction intermediates to mature products by catalyzing branch migration. Has replication fork regression activity, unwinds stalled or blocked replication forks to make a HJ that can be resolved. Has a DNA unwinding activity characteristic of a DNA helicase with 3'-5' polarity.</text>
</comment>
<dbReference type="GO" id="GO:0006281">
    <property type="term" value="P:DNA repair"/>
    <property type="evidence" value="ECO:0007669"/>
    <property type="project" value="UniProtKB-UniRule"/>
</dbReference>
<feature type="domain" description="Helicase C-terminal" evidence="18">
    <location>
        <begin position="615"/>
        <end position="775"/>
    </location>
</feature>
<dbReference type="PANTHER" id="PTHR47964">
    <property type="entry name" value="ATP-DEPENDENT DNA HELICASE HOMOLOG RECG, CHLOROPLASTIC"/>
    <property type="match status" value="1"/>
</dbReference>
<dbReference type="GO" id="GO:0016887">
    <property type="term" value="F:ATP hydrolysis activity"/>
    <property type="evidence" value="ECO:0007669"/>
    <property type="project" value="RHEA"/>
</dbReference>
<keyword evidence="6 15" id="KW-0347">Helicase</keyword>
<evidence type="ECO:0000256" key="3">
    <source>
        <dbReference type="ARBA" id="ARBA00022741"/>
    </source>
</evidence>
<dbReference type="InterPro" id="IPR045562">
    <property type="entry name" value="RecG_dom3_C"/>
</dbReference>
<dbReference type="InterPro" id="IPR001650">
    <property type="entry name" value="Helicase_C-like"/>
</dbReference>
<dbReference type="GO" id="GO:0003677">
    <property type="term" value="F:DNA binding"/>
    <property type="evidence" value="ECO:0007669"/>
    <property type="project" value="UniProtKB-KW"/>
</dbReference>
<comment type="similarity">
    <text evidence="1 15">Belongs to the helicase family. RecG subfamily.</text>
</comment>
<dbReference type="EMBL" id="CP000554">
    <property type="protein sequence ID" value="ABM78411.1"/>
    <property type="molecule type" value="Genomic_DNA"/>
</dbReference>
<comment type="catalytic activity">
    <reaction evidence="12 15">
        <text>Couples ATP hydrolysis with the unwinding of duplex DNA by translocating in the 3'-5' direction.</text>
        <dbReference type="EC" id="5.6.2.4"/>
    </reaction>
</comment>
<evidence type="ECO:0000256" key="7">
    <source>
        <dbReference type="ARBA" id="ARBA00022840"/>
    </source>
</evidence>
<evidence type="ECO:0000256" key="16">
    <source>
        <dbReference type="SAM" id="MobiDB-lite"/>
    </source>
</evidence>
<dbReference type="CDD" id="cd04488">
    <property type="entry name" value="RecG_wedge_OBF"/>
    <property type="match status" value="1"/>
</dbReference>
<evidence type="ECO:0000256" key="5">
    <source>
        <dbReference type="ARBA" id="ARBA00022801"/>
    </source>
</evidence>
<feature type="region of interest" description="Disordered" evidence="16">
    <location>
        <begin position="111"/>
        <end position="147"/>
    </location>
</feature>
<keyword evidence="5 15" id="KW-0378">Hydrolase</keyword>
<evidence type="ECO:0000256" key="10">
    <source>
        <dbReference type="ARBA" id="ARBA00023204"/>
    </source>
</evidence>
<dbReference type="PROSITE" id="PS51194">
    <property type="entry name" value="HELICASE_CTER"/>
    <property type="match status" value="1"/>
</dbReference>
<dbReference type="Gene3D" id="2.40.50.140">
    <property type="entry name" value="Nucleic acid-binding proteins"/>
    <property type="match status" value="1"/>
</dbReference>
<dbReference type="Pfam" id="PF00270">
    <property type="entry name" value="DEAD"/>
    <property type="match status" value="1"/>
</dbReference>
<dbReference type="SUPFAM" id="SSF50249">
    <property type="entry name" value="Nucleic acid-binding proteins"/>
    <property type="match status" value="1"/>
</dbReference>
<evidence type="ECO:0000313" key="20">
    <source>
        <dbReference type="Proteomes" id="UP000002274"/>
    </source>
</evidence>
<evidence type="ECO:0000256" key="4">
    <source>
        <dbReference type="ARBA" id="ARBA00022763"/>
    </source>
</evidence>
<dbReference type="AlphaFoldDB" id="A2CAA1"/>
<evidence type="ECO:0000259" key="18">
    <source>
        <dbReference type="PROSITE" id="PS51194"/>
    </source>
</evidence>
<evidence type="ECO:0000256" key="12">
    <source>
        <dbReference type="ARBA" id="ARBA00034617"/>
    </source>
</evidence>
<evidence type="ECO:0000256" key="11">
    <source>
        <dbReference type="ARBA" id="ARBA00023235"/>
    </source>
</evidence>
<sequence length="846" mass="93451">MVAEPFRQSSNQSTQGLSTDQLQHLLSWMRILQQALTLEAENGFKNLEGRQENFHAFLVRQLAEPPSGLLPTKSQARLSQLAEAFASYPDSSESARRRLVTDSRQLLHGIRQGLEPPAPIGPPRLKQGEAERQRQMPLPSGNRSLKLESPLSEVKGIGPKLAERLAGLGLLLVKDLLQYYPRDYVDYSSLRRIQALEAGEAATIVATVRRCHGFTSPRNPNLSILELQLQDPTGRLKVRRFFAGRRFSSPAYLKSQSRLYPPGVTVAVSGLVKGGPYGMSFQDPLIEVMESPHSPLRSQSIGRLLPVYALTEGLTADRFRDLVRQVLPLAASWPESLPEPRRQALRLPSRSDALIAIHHPDDQHTLQSARRRLVFDEFLLLQLGLLKRRAELRSCSAPVLQTAGQRDGLVARFLELLPFPLTGAQQRVLREIEADLVLSEPMARLIQGDVGSGKTVVAIAALLTAVEAGWQGAFMAPTEVLAEQHYRTLCCWLPQLHVSVELLTGATTRIRRRQILDDLVNGSLKILVGTHALIEDPVAFSRLGLVVVDEQHRFGVKQRNRLLNKGLQPHLLTMTATPIPRTLALSLHGDLDVSQIDELPPGRTPIQTQMIRGCDRDQAYQLIRDQVSRGQRAYVVLPLIEDSEKLDLRSAVKVHSHLSEQVFAEFTVGLLHGRLSSSEKQGVIQSFAAGECQVLVSTTVVEVGVDVPQASVMVIDHADRFGLAQLHQLRGRVGRGAAASHCVLINDSTNPLARQRLEVLVRSSDGFEIAEIDLRLRGPGQVLGTKQSGLPDLALASLADDGSVLEEARDEAQRLLSDDPNLTDHSRLKELLEAQWKHLSGTAHLN</sequence>
<dbReference type="SMART" id="SM00487">
    <property type="entry name" value="DEXDc"/>
    <property type="match status" value="1"/>
</dbReference>
<dbReference type="SUPFAM" id="SSF52540">
    <property type="entry name" value="P-loop containing nucleoside triphosphate hydrolases"/>
    <property type="match status" value="2"/>
</dbReference>
<dbReference type="NCBIfam" id="TIGR00643">
    <property type="entry name" value="recG"/>
    <property type="match status" value="1"/>
</dbReference>
<dbReference type="BioCyc" id="PMAR59922:G1G80-1449-MONOMER"/>
<keyword evidence="10 15" id="KW-0234">DNA repair</keyword>
<dbReference type="STRING" id="59922.P9303_16671"/>
<dbReference type="CDD" id="cd17992">
    <property type="entry name" value="DEXHc_RecG"/>
    <property type="match status" value="1"/>
</dbReference>
<dbReference type="Pfam" id="PF17191">
    <property type="entry name" value="RecG_wedge"/>
    <property type="match status" value="1"/>
</dbReference>
<dbReference type="SMART" id="SM00490">
    <property type="entry name" value="HELICc"/>
    <property type="match status" value="1"/>
</dbReference>
<dbReference type="Proteomes" id="UP000002274">
    <property type="component" value="Chromosome"/>
</dbReference>
<dbReference type="NCBIfam" id="NF008170">
    <property type="entry name" value="PRK10917.2-4"/>
    <property type="match status" value="1"/>
</dbReference>
<accession>A2CAA1</accession>
<evidence type="ECO:0000256" key="15">
    <source>
        <dbReference type="RuleBase" id="RU363016"/>
    </source>
</evidence>
<dbReference type="NCBIfam" id="NF008165">
    <property type="entry name" value="PRK10917.1-3"/>
    <property type="match status" value="1"/>
</dbReference>
<protein>
    <recommendedName>
        <fullName evidence="2 15">ATP-dependent DNA helicase RecG</fullName>
        <ecNumber evidence="13 15">5.6.2.4</ecNumber>
    </recommendedName>
</protein>
<dbReference type="Pfam" id="PF00271">
    <property type="entry name" value="Helicase_C"/>
    <property type="match status" value="1"/>
</dbReference>
<dbReference type="HOGENOM" id="CLU_005122_7_1_3"/>
<dbReference type="GO" id="GO:0005524">
    <property type="term" value="F:ATP binding"/>
    <property type="evidence" value="ECO:0007669"/>
    <property type="project" value="UniProtKB-KW"/>
</dbReference>
<keyword evidence="7 15" id="KW-0067">ATP-binding</keyword>
<evidence type="ECO:0000256" key="8">
    <source>
        <dbReference type="ARBA" id="ARBA00023125"/>
    </source>
</evidence>
<gene>
    <name evidence="19" type="primary">recG</name>
    <name evidence="19" type="ordered locus">P9303_16671</name>
</gene>
<dbReference type="EC" id="5.6.2.4" evidence="13 15"/>
<evidence type="ECO:0000313" key="19">
    <source>
        <dbReference type="EMBL" id="ABM78411.1"/>
    </source>
</evidence>
<dbReference type="NCBIfam" id="NF008168">
    <property type="entry name" value="PRK10917.2-2"/>
    <property type="match status" value="1"/>
</dbReference>
<dbReference type="KEGG" id="pmf:P9303_16671"/>
<dbReference type="PROSITE" id="PS51192">
    <property type="entry name" value="HELICASE_ATP_BIND_1"/>
    <property type="match status" value="1"/>
</dbReference>
<dbReference type="InterPro" id="IPR033454">
    <property type="entry name" value="RecG_wedge"/>
</dbReference>
<evidence type="ECO:0000256" key="1">
    <source>
        <dbReference type="ARBA" id="ARBA00007504"/>
    </source>
</evidence>
<dbReference type="InterPro" id="IPR014001">
    <property type="entry name" value="Helicase_ATP-bd"/>
</dbReference>
<dbReference type="GO" id="GO:0006310">
    <property type="term" value="P:DNA recombination"/>
    <property type="evidence" value="ECO:0007669"/>
    <property type="project" value="UniProtKB-UniRule"/>
</dbReference>
<dbReference type="InterPro" id="IPR004609">
    <property type="entry name" value="ATP-dep_DNA_helicase_RecG"/>
</dbReference>
<evidence type="ECO:0000256" key="9">
    <source>
        <dbReference type="ARBA" id="ARBA00023172"/>
    </source>
</evidence>
<evidence type="ECO:0000256" key="14">
    <source>
        <dbReference type="ARBA" id="ARBA00048988"/>
    </source>
</evidence>
<name>A2CAA1_PROM3</name>
<keyword evidence="3 15" id="KW-0547">Nucleotide-binding</keyword>